<name>A0A2A6E3R6_9BACL</name>
<dbReference type="Proteomes" id="UP000243688">
    <property type="component" value="Unassembled WGS sequence"/>
</dbReference>
<organism evidence="1 2">
    <name type="scientific">Candidatus Reconcilbacillus cellulovorans</name>
    <dbReference type="NCBI Taxonomy" id="1906605"/>
    <lineage>
        <taxon>Bacteria</taxon>
        <taxon>Bacillati</taxon>
        <taxon>Bacillota</taxon>
        <taxon>Bacilli</taxon>
        <taxon>Bacillales</taxon>
        <taxon>Paenibacillaceae</taxon>
        <taxon>Candidatus Reconcilbacillus</taxon>
    </lineage>
</organism>
<reference evidence="1 2" key="1">
    <citation type="submission" date="2016-12" db="EMBL/GenBank/DDBJ databases">
        <title>Candidatus Reconcilibacillus cellulovorans genome.</title>
        <authorList>
            <person name="Kolinko S."/>
            <person name="Wu Y.-W."/>
            <person name="Tachea F."/>
            <person name="Denzel E."/>
            <person name="Hiras J."/>
            <person name="Baecker N."/>
            <person name="Chan L.J."/>
            <person name="Eichorst S.A."/>
            <person name="Frey D."/>
            <person name="Adams P.D."/>
            <person name="Pray T."/>
            <person name="Tanjore D."/>
            <person name="Petzold C.J."/>
            <person name="Gladden J.M."/>
            <person name="Simmons B.A."/>
            <person name="Singer S.W."/>
        </authorList>
    </citation>
    <scope>NUCLEOTIDE SEQUENCE [LARGE SCALE GENOMIC DNA]</scope>
    <source>
        <strain evidence="1">JTherm</strain>
    </source>
</reference>
<evidence type="ECO:0000313" key="1">
    <source>
        <dbReference type="EMBL" id="PDO11681.1"/>
    </source>
</evidence>
<comment type="caution">
    <text evidence="1">The sequence shown here is derived from an EMBL/GenBank/DDBJ whole genome shotgun (WGS) entry which is preliminary data.</text>
</comment>
<protein>
    <recommendedName>
        <fullName evidence="3">DUF2487 domain-containing protein</fullName>
    </recommendedName>
</protein>
<accession>A0A2A6E3R6</accession>
<proteinExistence type="predicted"/>
<sequence>MKFNEIDRDRWDAWRPYLDTCLLPVTGLAGDEPPWRAAEVLRRLRDRLEPLEIAFYGRTVTFPAFHYVFGESGGEDWKRALRGLCGAIRAQGFRYVVVVTDVSLAAEEVAADLVVGPSEGADWAAEIRRLWRGEDVTKNATF</sequence>
<dbReference type="AlphaFoldDB" id="A0A2A6E3R6"/>
<evidence type="ECO:0000313" key="2">
    <source>
        <dbReference type="Proteomes" id="UP000243688"/>
    </source>
</evidence>
<evidence type="ECO:0008006" key="3">
    <source>
        <dbReference type="Google" id="ProtNLM"/>
    </source>
</evidence>
<gene>
    <name evidence="1" type="ORF">BLM47_00765</name>
</gene>
<dbReference type="EMBL" id="MOXJ01000001">
    <property type="protein sequence ID" value="PDO11681.1"/>
    <property type="molecule type" value="Genomic_DNA"/>
</dbReference>